<dbReference type="Proteomes" id="UP000031737">
    <property type="component" value="Unassembled WGS sequence"/>
</dbReference>
<sequence>MPDLSVDAASGSGLTRQDATCFRVKFGNTPSAALGTSRDKPSTTDMGCFSPPSCSGATDVTPMEMEFNAKVSLVNALSVAYKSSGYPTVASTNSPYLSIYGAFVELRNPSLHSLTLPPDETLVVDPPTPRNRNNAMNASATIPSGASIGVSGACRPLLRVKWRRGSHLFHIRAATTTTTAAAAASSFSPKLSSLSSPKTLPCSLPPRAVPAASLKHLQQFPDGIHDVQTSSRMNELLLGSPQTVSTSSFASRAKSVPAGFAPSSNGTHPEDEDQKTAINTLIEPSPPSSPLEDPPVEGTPVQLTLVTASSFNQLTTYAVRHQGGNVLAVAPLQTLVASLTPRRITAHCPFLLGTTVSETYVVPGFPTDGEQETLRGGGQKQRNKSFTFFKPASPMTQGEKGGLELSFERVQAERAMKKDRNAAIDVTTQCIAVEPFILIGNQGGDLLLFSMLEGKVVQRLNFSGGVSGGDGGDSARVTPKQVVSGLVTCITEVECGVEKCLGPMIERARLSRARSGSSLTVPFSSKEGCLASVFAVGFISGHVLLVCVTLEGAWLSRLISSFGQKPVQAIAVQVPHFLKRLWFEDTAAPSASWASPPARQKKGSSSASVTCVAAETLLVDEDSGVVAVSCDGGILRLVKALDMESEVGHITALENHSVGCFLAVQWVPSHADVALYPDLLVVTNEDDSITMYHLLQLSGGNKTSSSPLTRASNAFLMEDPEAHSPVLPPQSFSASSQVVRDGVVRVARRCFHRSWVNDLCVLPLPERGHLLVATSYDGCSSFWPLCHAAAAPSADDLASTPLLRVEPFIQECFFRRFSQDANGACLPLQRSDDFIPDEPSYAVVLHTDQTIRCIACGAGRNEFLVSLCLRGRVRFWEVKRVLN</sequence>
<gene>
    <name evidence="2" type="ORF">TRSC58_03714</name>
</gene>
<name>A0A061J2R1_TRYRA</name>
<dbReference type="EMBL" id="AUPL01003714">
    <property type="protein sequence ID" value="ESL08580.1"/>
    <property type="molecule type" value="Genomic_DNA"/>
</dbReference>
<keyword evidence="3" id="KW-1185">Reference proteome</keyword>
<accession>A0A061J2R1</accession>
<reference evidence="2 3" key="1">
    <citation type="submission" date="2013-07" db="EMBL/GenBank/DDBJ databases">
        <authorList>
            <person name="Stoco P.H."/>
            <person name="Wagner G."/>
            <person name="Gerber A."/>
            <person name="Zaha A."/>
            <person name="Thompson C."/>
            <person name="Bartholomeu D.C."/>
            <person name="Luckemeyer D.D."/>
            <person name="Bahia D."/>
            <person name="Loreto E."/>
            <person name="Prestes E.B."/>
            <person name="Lima F.M."/>
            <person name="Rodrigues-Luiz G."/>
            <person name="Vallejo G.A."/>
            <person name="Filho J.F."/>
            <person name="Monteiro K.M."/>
            <person name="Tyler K.M."/>
            <person name="de Almeida L.G."/>
            <person name="Ortiz M.F."/>
            <person name="Siervo M.A."/>
            <person name="de Moraes M.H."/>
            <person name="Cunha O.L."/>
            <person name="Mendonca-Neto R."/>
            <person name="Silva R."/>
            <person name="Teixeira S.M."/>
            <person name="Murta S.M."/>
            <person name="Sincero T.C."/>
            <person name="Mendes T.A."/>
            <person name="Urmenyi T.P."/>
            <person name="Silva V.G."/>
            <person name="da Rocha W.D."/>
            <person name="Andersson B."/>
            <person name="Romanha A.J."/>
            <person name="Steindel M."/>
            <person name="de Vasconcelos A.T."/>
            <person name="Grisard E.C."/>
        </authorList>
    </citation>
    <scope>NUCLEOTIDE SEQUENCE [LARGE SCALE GENOMIC DNA]</scope>
    <source>
        <strain evidence="2 3">SC58</strain>
    </source>
</reference>
<dbReference type="Gene3D" id="2.130.10.10">
    <property type="entry name" value="YVTN repeat-like/Quinoprotein amine dehydrogenase"/>
    <property type="match status" value="1"/>
</dbReference>
<protein>
    <submittedName>
        <fullName evidence="2">Uncharacterized protein</fullName>
    </submittedName>
</protein>
<evidence type="ECO:0000313" key="2">
    <source>
        <dbReference type="EMBL" id="ESL08580.1"/>
    </source>
</evidence>
<dbReference type="SUPFAM" id="SSF50978">
    <property type="entry name" value="WD40 repeat-like"/>
    <property type="match status" value="1"/>
</dbReference>
<dbReference type="OrthoDB" id="278519at2759"/>
<feature type="region of interest" description="Disordered" evidence="1">
    <location>
        <begin position="248"/>
        <end position="273"/>
    </location>
</feature>
<comment type="caution">
    <text evidence="2">The sequence shown here is derived from an EMBL/GenBank/DDBJ whole genome shotgun (WGS) entry which is preliminary data.</text>
</comment>
<evidence type="ECO:0000256" key="1">
    <source>
        <dbReference type="SAM" id="MobiDB-lite"/>
    </source>
</evidence>
<organism evidence="2 3">
    <name type="scientific">Trypanosoma rangeli SC58</name>
    <dbReference type="NCBI Taxonomy" id="429131"/>
    <lineage>
        <taxon>Eukaryota</taxon>
        <taxon>Discoba</taxon>
        <taxon>Euglenozoa</taxon>
        <taxon>Kinetoplastea</taxon>
        <taxon>Metakinetoplastina</taxon>
        <taxon>Trypanosomatida</taxon>
        <taxon>Trypanosomatidae</taxon>
        <taxon>Trypanosoma</taxon>
        <taxon>Herpetosoma</taxon>
    </lineage>
</organism>
<dbReference type="InterPro" id="IPR015943">
    <property type="entry name" value="WD40/YVTN_repeat-like_dom_sf"/>
</dbReference>
<proteinExistence type="predicted"/>
<dbReference type="AlphaFoldDB" id="A0A061J2R1"/>
<dbReference type="VEuPathDB" id="TriTrypDB:TRSC58_03714"/>
<evidence type="ECO:0000313" key="3">
    <source>
        <dbReference type="Proteomes" id="UP000031737"/>
    </source>
</evidence>
<dbReference type="InterPro" id="IPR036322">
    <property type="entry name" value="WD40_repeat_dom_sf"/>
</dbReference>